<name>A0A4Y1ZU22_ARAVE</name>
<sequence length="122" mass="14205">MKDFYVRIVNKTQEEATLFVRFEEPGDASLCGATPRKIDRRIYYSKRMPGSTVVNSTGLSMRSEMETEKKIRSGEHELSYINEWLLKHDSNKRRSQGGFGVRSVFRDRKISYSKANSNEYPQ</sequence>
<organism evidence="1 2">
    <name type="scientific">Araneus ventricosus</name>
    <name type="common">Orbweaver spider</name>
    <name type="synonym">Epeira ventricosa</name>
    <dbReference type="NCBI Taxonomy" id="182803"/>
    <lineage>
        <taxon>Eukaryota</taxon>
        <taxon>Metazoa</taxon>
        <taxon>Ecdysozoa</taxon>
        <taxon>Arthropoda</taxon>
        <taxon>Chelicerata</taxon>
        <taxon>Arachnida</taxon>
        <taxon>Araneae</taxon>
        <taxon>Araneomorphae</taxon>
        <taxon>Entelegynae</taxon>
        <taxon>Araneoidea</taxon>
        <taxon>Araneidae</taxon>
        <taxon>Araneus</taxon>
    </lineage>
</organism>
<reference evidence="1 2" key="1">
    <citation type="journal article" date="2019" name="Sci. Rep.">
        <title>Orb-weaving spider Araneus ventricosus genome elucidates the spidroin gene catalogue.</title>
        <authorList>
            <person name="Kono N."/>
            <person name="Nakamura H."/>
            <person name="Ohtoshi R."/>
            <person name="Moran D.A.P."/>
            <person name="Shinohara A."/>
            <person name="Yoshida Y."/>
            <person name="Fujiwara M."/>
            <person name="Mori M."/>
            <person name="Tomita M."/>
            <person name="Arakawa K."/>
        </authorList>
    </citation>
    <scope>NUCLEOTIDE SEQUENCE [LARGE SCALE GENOMIC DNA]</scope>
</reference>
<protein>
    <submittedName>
        <fullName evidence="1">Uncharacterized protein</fullName>
    </submittedName>
</protein>
<dbReference type="Proteomes" id="UP000499080">
    <property type="component" value="Unassembled WGS sequence"/>
</dbReference>
<dbReference type="AlphaFoldDB" id="A0A4Y1ZU22"/>
<comment type="caution">
    <text evidence="1">The sequence shown here is derived from an EMBL/GenBank/DDBJ whole genome shotgun (WGS) entry which is preliminary data.</text>
</comment>
<dbReference type="EMBL" id="BGPR01153265">
    <property type="protein sequence ID" value="GBL66990.1"/>
    <property type="molecule type" value="Genomic_DNA"/>
</dbReference>
<keyword evidence="2" id="KW-1185">Reference proteome</keyword>
<evidence type="ECO:0000313" key="1">
    <source>
        <dbReference type="EMBL" id="GBL66990.1"/>
    </source>
</evidence>
<evidence type="ECO:0000313" key="2">
    <source>
        <dbReference type="Proteomes" id="UP000499080"/>
    </source>
</evidence>
<proteinExistence type="predicted"/>
<accession>A0A4Y1ZU22</accession>
<gene>
    <name evidence="1" type="ORF">AVEN_60622_1</name>
</gene>